<reference evidence="6 7" key="1">
    <citation type="submission" date="2018-08" db="EMBL/GenBank/DDBJ databases">
        <title>A genome reference for cultivated species of the human gut microbiota.</title>
        <authorList>
            <person name="Zou Y."/>
            <person name="Xue W."/>
            <person name="Luo G."/>
        </authorList>
    </citation>
    <scope>NUCLEOTIDE SEQUENCE [LARGE SCALE GENOMIC DNA]</scope>
    <source>
        <strain evidence="6 7">AM30-5LB</strain>
    </source>
</reference>
<dbReference type="Proteomes" id="UP000286050">
    <property type="component" value="Unassembled WGS sequence"/>
</dbReference>
<feature type="domain" description="SIS" evidence="5">
    <location>
        <begin position="128"/>
        <end position="272"/>
    </location>
</feature>
<evidence type="ECO:0000256" key="1">
    <source>
        <dbReference type="ARBA" id="ARBA00023015"/>
    </source>
</evidence>
<dbReference type="GO" id="GO:0003677">
    <property type="term" value="F:DNA binding"/>
    <property type="evidence" value="ECO:0007669"/>
    <property type="project" value="UniProtKB-KW"/>
</dbReference>
<keyword evidence="3" id="KW-0804">Transcription</keyword>
<dbReference type="SUPFAM" id="SSF46689">
    <property type="entry name" value="Homeodomain-like"/>
    <property type="match status" value="1"/>
</dbReference>
<dbReference type="InterPro" id="IPR001347">
    <property type="entry name" value="SIS_dom"/>
</dbReference>
<keyword evidence="2" id="KW-0238">DNA-binding</keyword>
<dbReference type="PANTHER" id="PTHR30514:SF1">
    <property type="entry name" value="HTH-TYPE TRANSCRIPTIONAL REGULATOR HEXR-RELATED"/>
    <property type="match status" value="1"/>
</dbReference>
<accession>A0A414FYC6</accession>
<feature type="domain" description="HTH rpiR-type" evidence="4">
    <location>
        <begin position="7"/>
        <end position="83"/>
    </location>
</feature>
<dbReference type="InterPro" id="IPR047640">
    <property type="entry name" value="RpiR-like"/>
</dbReference>
<dbReference type="InterPro" id="IPR000281">
    <property type="entry name" value="HTH_RpiR"/>
</dbReference>
<dbReference type="PROSITE" id="PS51464">
    <property type="entry name" value="SIS"/>
    <property type="match status" value="1"/>
</dbReference>
<evidence type="ECO:0000259" key="4">
    <source>
        <dbReference type="PROSITE" id="PS51071"/>
    </source>
</evidence>
<evidence type="ECO:0000313" key="6">
    <source>
        <dbReference type="EMBL" id="RHD56514.1"/>
    </source>
</evidence>
<dbReference type="Pfam" id="PF01418">
    <property type="entry name" value="HTH_6"/>
    <property type="match status" value="1"/>
</dbReference>
<comment type="caution">
    <text evidence="6">The sequence shown here is derived from an EMBL/GenBank/DDBJ whole genome shotgun (WGS) entry which is preliminary data.</text>
</comment>
<organism evidence="6 7">
    <name type="scientific">Collinsella intestinalis</name>
    <dbReference type="NCBI Taxonomy" id="147207"/>
    <lineage>
        <taxon>Bacteria</taxon>
        <taxon>Bacillati</taxon>
        <taxon>Actinomycetota</taxon>
        <taxon>Coriobacteriia</taxon>
        <taxon>Coriobacteriales</taxon>
        <taxon>Coriobacteriaceae</taxon>
        <taxon>Collinsella</taxon>
    </lineage>
</organism>
<dbReference type="InterPro" id="IPR046348">
    <property type="entry name" value="SIS_dom_sf"/>
</dbReference>
<dbReference type="GO" id="GO:1901135">
    <property type="term" value="P:carbohydrate derivative metabolic process"/>
    <property type="evidence" value="ECO:0007669"/>
    <property type="project" value="InterPro"/>
</dbReference>
<dbReference type="InterPro" id="IPR036388">
    <property type="entry name" value="WH-like_DNA-bd_sf"/>
</dbReference>
<dbReference type="InterPro" id="IPR009057">
    <property type="entry name" value="Homeodomain-like_sf"/>
</dbReference>
<dbReference type="AlphaFoldDB" id="A0A414FYC6"/>
<dbReference type="SUPFAM" id="SSF53697">
    <property type="entry name" value="SIS domain"/>
    <property type="match status" value="1"/>
</dbReference>
<dbReference type="GO" id="GO:0003700">
    <property type="term" value="F:DNA-binding transcription factor activity"/>
    <property type="evidence" value="ECO:0007669"/>
    <property type="project" value="InterPro"/>
</dbReference>
<sequence length="288" mass="31543">MPTITELPSALPLITSSRQFLDSEQRIVDFILANTDRAPQMTSAQLARASSTSEASVSRFCKKLGFKNYRSFQFSLARDLAAREGDERVTGEVTLDDIEQSLANIKHAKQREIEATLDALDPDTLRRVIDLFRRAGLVMFAAVGNTNAVAIDAAIKFGQLGIRCVANTITESSTSLALTMGKDDVLVLVSNSGKSQRLERILRAAKHGGATVILICGNENAPLARLADIVLRTVNYEALLTTVDFTFSKISATLIIEVIYSFLLSVMPGARDRISGYEELIQPDKEME</sequence>
<evidence type="ECO:0000256" key="3">
    <source>
        <dbReference type="ARBA" id="ARBA00023163"/>
    </source>
</evidence>
<evidence type="ECO:0000256" key="2">
    <source>
        <dbReference type="ARBA" id="ARBA00023125"/>
    </source>
</evidence>
<dbReference type="Gene3D" id="3.40.50.10490">
    <property type="entry name" value="Glucose-6-phosphate isomerase like protein, domain 1"/>
    <property type="match status" value="1"/>
</dbReference>
<dbReference type="PANTHER" id="PTHR30514">
    <property type="entry name" value="GLUCOKINASE"/>
    <property type="match status" value="1"/>
</dbReference>
<dbReference type="RefSeq" id="WP_118271568.1">
    <property type="nucleotide sequence ID" value="NZ_QSJI01000002.1"/>
</dbReference>
<evidence type="ECO:0000313" key="7">
    <source>
        <dbReference type="Proteomes" id="UP000286050"/>
    </source>
</evidence>
<dbReference type="EMBL" id="QSJI01000002">
    <property type="protein sequence ID" value="RHD56514.1"/>
    <property type="molecule type" value="Genomic_DNA"/>
</dbReference>
<protein>
    <submittedName>
        <fullName evidence="6">MurR/RpiR family transcriptional regulator</fullName>
    </submittedName>
</protein>
<dbReference type="InterPro" id="IPR035472">
    <property type="entry name" value="RpiR-like_SIS"/>
</dbReference>
<dbReference type="PROSITE" id="PS51071">
    <property type="entry name" value="HTH_RPIR"/>
    <property type="match status" value="1"/>
</dbReference>
<keyword evidence="1" id="KW-0805">Transcription regulation</keyword>
<proteinExistence type="predicted"/>
<dbReference type="Gene3D" id="1.10.10.10">
    <property type="entry name" value="Winged helix-like DNA-binding domain superfamily/Winged helix DNA-binding domain"/>
    <property type="match status" value="1"/>
</dbReference>
<dbReference type="CDD" id="cd05013">
    <property type="entry name" value="SIS_RpiR"/>
    <property type="match status" value="1"/>
</dbReference>
<name>A0A414FYC6_9ACTN</name>
<gene>
    <name evidence="6" type="ORF">DW787_02920</name>
</gene>
<evidence type="ECO:0000259" key="5">
    <source>
        <dbReference type="PROSITE" id="PS51464"/>
    </source>
</evidence>
<dbReference type="Pfam" id="PF01380">
    <property type="entry name" value="SIS"/>
    <property type="match status" value="1"/>
</dbReference>
<dbReference type="GO" id="GO:0097367">
    <property type="term" value="F:carbohydrate derivative binding"/>
    <property type="evidence" value="ECO:0007669"/>
    <property type="project" value="InterPro"/>
</dbReference>